<dbReference type="SUPFAM" id="SSF51735">
    <property type="entry name" value="NAD(P)-binding Rossmann-fold domains"/>
    <property type="match status" value="1"/>
</dbReference>
<sequence length="258" mass="27297">MAPNTVYLTTGANRGIGFGIVSISLQHANTTVVVTVRNETTDVAPFKALSKADNSDLIITYLSISTTSTREIETSHRAFAGYLKARDIEMIDVLVANAGIDTPLSSIANDFCANTLGPIALYQTGLPFLRASTIAKFVIIGSILGSIGAVMPRASTLSCGASKDAVHYSAKRIHDEEEMIVLTIHPGGSSKLNYYSIGVPAPPMTVEQSAEGVLTKVRCLSFRGTCSPTMKTLKEIDTATKEMTSGAFAGFGGAEVPW</sequence>
<dbReference type="InterPro" id="IPR036291">
    <property type="entry name" value="NAD(P)-bd_dom_sf"/>
</dbReference>
<organism evidence="4 5">
    <name type="scientific">Botrytis byssoidea</name>
    <dbReference type="NCBI Taxonomy" id="139641"/>
    <lineage>
        <taxon>Eukaryota</taxon>
        <taxon>Fungi</taxon>
        <taxon>Dikarya</taxon>
        <taxon>Ascomycota</taxon>
        <taxon>Pezizomycotina</taxon>
        <taxon>Leotiomycetes</taxon>
        <taxon>Helotiales</taxon>
        <taxon>Sclerotiniaceae</taxon>
        <taxon>Botrytis</taxon>
    </lineage>
</organism>
<keyword evidence="3" id="KW-0560">Oxidoreductase</keyword>
<dbReference type="Proteomes" id="UP000710849">
    <property type="component" value="Unassembled WGS sequence"/>
</dbReference>
<dbReference type="PANTHER" id="PTHR43544">
    <property type="entry name" value="SHORT-CHAIN DEHYDROGENASE/REDUCTASE"/>
    <property type="match status" value="1"/>
</dbReference>
<evidence type="ECO:0000313" key="4">
    <source>
        <dbReference type="EMBL" id="KAF7939392.1"/>
    </source>
</evidence>
<dbReference type="AlphaFoldDB" id="A0A9P5INT2"/>
<gene>
    <name evidence="4" type="ORF">EAE97_007472</name>
</gene>
<reference evidence="4 5" key="1">
    <citation type="journal article" date="2020" name="Genome Biol. Evol.">
        <title>Comparative genomics of Sclerotiniaceae.</title>
        <authorList>
            <person name="Valero Jimenez C.A."/>
            <person name="Steentjes M."/>
            <person name="Scholten O.E."/>
            <person name="Van Kan J.A.L."/>
        </authorList>
    </citation>
    <scope>NUCLEOTIDE SEQUENCE [LARGE SCALE GENOMIC DNA]</scope>
    <source>
        <strain evidence="4 5">MUCL 94</strain>
    </source>
</reference>
<proteinExistence type="inferred from homology"/>
<comment type="caution">
    <text evidence="4">The sequence shown here is derived from an EMBL/GenBank/DDBJ whole genome shotgun (WGS) entry which is preliminary data.</text>
</comment>
<evidence type="ECO:0000256" key="2">
    <source>
        <dbReference type="ARBA" id="ARBA00022857"/>
    </source>
</evidence>
<dbReference type="RefSeq" id="XP_038731472.1">
    <property type="nucleotide sequence ID" value="XM_038877987.1"/>
</dbReference>
<accession>A0A9P5INT2</accession>
<dbReference type="EMBL" id="RCSW01000014">
    <property type="protein sequence ID" value="KAF7939392.1"/>
    <property type="molecule type" value="Genomic_DNA"/>
</dbReference>
<dbReference type="GeneID" id="62151061"/>
<protein>
    <recommendedName>
        <fullName evidence="6">NAD(P)-binding protein</fullName>
    </recommendedName>
</protein>
<dbReference type="InterPro" id="IPR002347">
    <property type="entry name" value="SDR_fam"/>
</dbReference>
<dbReference type="Pfam" id="PF00106">
    <property type="entry name" value="adh_short"/>
    <property type="match status" value="1"/>
</dbReference>
<dbReference type="GO" id="GO:0005737">
    <property type="term" value="C:cytoplasm"/>
    <property type="evidence" value="ECO:0007669"/>
    <property type="project" value="TreeGrafter"/>
</dbReference>
<evidence type="ECO:0000256" key="1">
    <source>
        <dbReference type="ARBA" id="ARBA00006484"/>
    </source>
</evidence>
<keyword evidence="2" id="KW-0521">NADP</keyword>
<evidence type="ECO:0000313" key="5">
    <source>
        <dbReference type="Proteomes" id="UP000710849"/>
    </source>
</evidence>
<dbReference type="PANTHER" id="PTHR43544:SF7">
    <property type="entry name" value="NADB-LER2"/>
    <property type="match status" value="1"/>
</dbReference>
<evidence type="ECO:0008006" key="6">
    <source>
        <dbReference type="Google" id="ProtNLM"/>
    </source>
</evidence>
<evidence type="ECO:0000256" key="3">
    <source>
        <dbReference type="ARBA" id="ARBA00023002"/>
    </source>
</evidence>
<keyword evidence="5" id="KW-1185">Reference proteome</keyword>
<dbReference type="InterPro" id="IPR051468">
    <property type="entry name" value="Fungal_SecMetab_SDRs"/>
</dbReference>
<dbReference type="PRINTS" id="PR00081">
    <property type="entry name" value="GDHRDH"/>
</dbReference>
<dbReference type="Gene3D" id="3.40.50.720">
    <property type="entry name" value="NAD(P)-binding Rossmann-like Domain"/>
    <property type="match status" value="1"/>
</dbReference>
<comment type="similarity">
    <text evidence="1">Belongs to the short-chain dehydrogenases/reductases (SDR) family.</text>
</comment>
<name>A0A9P5INT2_9HELO</name>
<dbReference type="GO" id="GO:0016491">
    <property type="term" value="F:oxidoreductase activity"/>
    <property type="evidence" value="ECO:0007669"/>
    <property type="project" value="UniProtKB-KW"/>
</dbReference>